<gene>
    <name evidence="1" type="ORF">SAMN05660909_03426</name>
</gene>
<reference evidence="2" key="1">
    <citation type="submission" date="2016-10" db="EMBL/GenBank/DDBJ databases">
        <authorList>
            <person name="Varghese N."/>
            <person name="Submissions S."/>
        </authorList>
    </citation>
    <scope>NUCLEOTIDE SEQUENCE [LARGE SCALE GENOMIC DNA]</scope>
    <source>
        <strain evidence="2">DSM 23920</strain>
    </source>
</reference>
<keyword evidence="1" id="KW-0808">Transferase</keyword>
<dbReference type="Proteomes" id="UP000199656">
    <property type="component" value="Unassembled WGS sequence"/>
</dbReference>
<protein>
    <submittedName>
        <fullName evidence="1">Nucleotidyl transferase AbiEii toxin, Type IV TA system</fullName>
    </submittedName>
</protein>
<sequence length="193" mass="22484">MQQNEFKNFRLVGGTAPSLHLGHRMSIDIDLFTDQEYRTVNFEVLENHLSNKYAYFNKSNGGLIGMGCSYLLGNSEEDNLKLDIYYTNSFIQEPHIEDGIRLATVEEIAAMKMDVIQRGGRKKDFWDVHEILENYSIPELIALHEQRYPYSHDPKEILFQLTNFETADNEFDPICLKGKVWELIKYEILQAAR</sequence>
<organism evidence="1 2">
    <name type="scientific">Chitinophaga terrae</name>
    <name type="common">ex Kim and Jung 2007</name>
    <dbReference type="NCBI Taxonomy" id="408074"/>
    <lineage>
        <taxon>Bacteria</taxon>
        <taxon>Pseudomonadati</taxon>
        <taxon>Bacteroidota</taxon>
        <taxon>Chitinophagia</taxon>
        <taxon>Chitinophagales</taxon>
        <taxon>Chitinophagaceae</taxon>
        <taxon>Chitinophaga</taxon>
    </lineage>
</organism>
<accession>A0A1H4DZD1</accession>
<dbReference type="AlphaFoldDB" id="A0A1H4DZD1"/>
<dbReference type="InterPro" id="IPR014942">
    <property type="entry name" value="AbiEii"/>
</dbReference>
<dbReference type="Pfam" id="PF08843">
    <property type="entry name" value="AbiEii"/>
    <property type="match status" value="1"/>
</dbReference>
<proteinExistence type="predicted"/>
<name>A0A1H4DZD1_9BACT</name>
<evidence type="ECO:0000313" key="1">
    <source>
        <dbReference type="EMBL" id="SEA78134.1"/>
    </source>
</evidence>
<dbReference type="STRING" id="408074.SAMN05660909_03426"/>
<dbReference type="GO" id="GO:0016740">
    <property type="term" value="F:transferase activity"/>
    <property type="evidence" value="ECO:0007669"/>
    <property type="project" value="UniProtKB-KW"/>
</dbReference>
<evidence type="ECO:0000313" key="2">
    <source>
        <dbReference type="Proteomes" id="UP000199656"/>
    </source>
</evidence>
<keyword evidence="2" id="KW-1185">Reference proteome</keyword>
<dbReference type="EMBL" id="FNRL01000015">
    <property type="protein sequence ID" value="SEA78134.1"/>
    <property type="molecule type" value="Genomic_DNA"/>
</dbReference>
<dbReference type="RefSeq" id="WP_211117822.1">
    <property type="nucleotide sequence ID" value="NZ_BKAT01000026.1"/>
</dbReference>